<evidence type="ECO:0000313" key="2">
    <source>
        <dbReference type="Proteomes" id="UP001053296"/>
    </source>
</evidence>
<name>A0ABM7P7Q5_9BACT</name>
<keyword evidence="2" id="KW-1185">Reference proteome</keyword>
<gene>
    <name evidence="1" type="ORF">PSDVSF_22630</name>
</gene>
<reference evidence="1" key="1">
    <citation type="journal article" date="2022" name="Arch. Microbiol.">
        <title>Pseudodesulfovibrio sediminis sp. nov., a mesophilic and neutrophilic sulfate-reducing bacterium isolated from sediment of a brackish lake.</title>
        <authorList>
            <person name="Takahashi A."/>
            <person name="Kojima H."/>
            <person name="Watanabe M."/>
            <person name="Fukui M."/>
        </authorList>
    </citation>
    <scope>NUCLEOTIDE SEQUENCE</scope>
    <source>
        <strain evidence="1">SF6</strain>
    </source>
</reference>
<dbReference type="Proteomes" id="UP001053296">
    <property type="component" value="Chromosome"/>
</dbReference>
<dbReference type="RefSeq" id="WP_229591012.1">
    <property type="nucleotide sequence ID" value="NZ_AP024485.1"/>
</dbReference>
<dbReference type="EMBL" id="AP024485">
    <property type="protein sequence ID" value="BCS89021.1"/>
    <property type="molecule type" value="Genomic_DNA"/>
</dbReference>
<organism evidence="1 2">
    <name type="scientific">Pseudodesulfovibrio sediminis</name>
    <dbReference type="NCBI Taxonomy" id="2810563"/>
    <lineage>
        <taxon>Bacteria</taxon>
        <taxon>Pseudomonadati</taxon>
        <taxon>Thermodesulfobacteriota</taxon>
        <taxon>Desulfovibrionia</taxon>
        <taxon>Desulfovibrionales</taxon>
        <taxon>Desulfovibrionaceae</taxon>
    </lineage>
</organism>
<proteinExistence type="predicted"/>
<evidence type="ECO:0000313" key="1">
    <source>
        <dbReference type="EMBL" id="BCS89021.1"/>
    </source>
</evidence>
<sequence>MSDHINELFDKDGNLIGALLSAEAWTAVKNQVYTSLGLSEHVVEKEMAEPLSDWETLKEYWDYPYPVDYDVACDHCGNTTKDWSADEPRLFRLTSANLAGLVSFKCMKCRAKVVKRHFNDTVKSECTPYQDKKVTSKEGRYRS</sequence>
<protein>
    <recommendedName>
        <fullName evidence="3">Phage protein</fullName>
    </recommendedName>
</protein>
<evidence type="ECO:0008006" key="3">
    <source>
        <dbReference type="Google" id="ProtNLM"/>
    </source>
</evidence>
<accession>A0ABM7P7Q5</accession>